<dbReference type="AlphaFoldDB" id="A0A1M6X7U9"/>
<dbReference type="GO" id="GO:0046872">
    <property type="term" value="F:metal ion binding"/>
    <property type="evidence" value="ECO:0007669"/>
    <property type="project" value="UniProtKB-KW"/>
</dbReference>
<dbReference type="OrthoDB" id="5422255at2"/>
<dbReference type="PROSITE" id="PS00198">
    <property type="entry name" value="4FE4S_FER_1"/>
    <property type="match status" value="1"/>
</dbReference>
<name>A0A1M6X7U9_9BACT</name>
<evidence type="ECO:0000313" key="6">
    <source>
        <dbReference type="Proteomes" id="UP000183994"/>
    </source>
</evidence>
<keyword evidence="6" id="KW-1185">Reference proteome</keyword>
<dbReference type="RefSeq" id="WP_073478482.1">
    <property type="nucleotide sequence ID" value="NZ_FQZU01000041.1"/>
</dbReference>
<dbReference type="PROSITE" id="PS51379">
    <property type="entry name" value="4FE4S_FER_2"/>
    <property type="match status" value="2"/>
</dbReference>
<keyword evidence="2" id="KW-0408">Iron</keyword>
<dbReference type="InterPro" id="IPR017900">
    <property type="entry name" value="4Fe4S_Fe_S_CS"/>
</dbReference>
<evidence type="ECO:0000256" key="1">
    <source>
        <dbReference type="ARBA" id="ARBA00022723"/>
    </source>
</evidence>
<keyword evidence="1" id="KW-0479">Metal-binding</keyword>
<dbReference type="EMBL" id="FQZU01000041">
    <property type="protein sequence ID" value="SHL01998.1"/>
    <property type="molecule type" value="Genomic_DNA"/>
</dbReference>
<dbReference type="STRING" id="1121393.SAMN02745216_04488"/>
<keyword evidence="3" id="KW-0411">Iron-sulfur</keyword>
<dbReference type="SUPFAM" id="SSF54862">
    <property type="entry name" value="4Fe-4S ferredoxins"/>
    <property type="match status" value="1"/>
</dbReference>
<reference evidence="6" key="1">
    <citation type="submission" date="2016-11" db="EMBL/GenBank/DDBJ databases">
        <authorList>
            <person name="Varghese N."/>
            <person name="Submissions S."/>
        </authorList>
    </citation>
    <scope>NUCLEOTIDE SEQUENCE [LARGE SCALE GENOMIC DNA]</scope>
    <source>
        <strain evidence="6">DSM 16219</strain>
    </source>
</reference>
<proteinExistence type="predicted"/>
<dbReference type="GO" id="GO:0051536">
    <property type="term" value="F:iron-sulfur cluster binding"/>
    <property type="evidence" value="ECO:0007669"/>
    <property type="project" value="UniProtKB-KW"/>
</dbReference>
<evidence type="ECO:0000259" key="4">
    <source>
        <dbReference type="PROSITE" id="PS51379"/>
    </source>
</evidence>
<organism evidence="5 6">
    <name type="scientific">Desulfatibacillum alkenivorans DSM 16219</name>
    <dbReference type="NCBI Taxonomy" id="1121393"/>
    <lineage>
        <taxon>Bacteria</taxon>
        <taxon>Pseudomonadati</taxon>
        <taxon>Thermodesulfobacteriota</taxon>
        <taxon>Desulfobacteria</taxon>
        <taxon>Desulfobacterales</taxon>
        <taxon>Desulfatibacillaceae</taxon>
        <taxon>Desulfatibacillum</taxon>
    </lineage>
</organism>
<dbReference type="InterPro" id="IPR017896">
    <property type="entry name" value="4Fe4S_Fe-S-bd"/>
</dbReference>
<gene>
    <name evidence="5" type="ORF">SAMN02745216_04488</name>
</gene>
<evidence type="ECO:0000313" key="5">
    <source>
        <dbReference type="EMBL" id="SHL01998.1"/>
    </source>
</evidence>
<feature type="domain" description="4Fe-4S ferredoxin-type" evidence="4">
    <location>
        <begin position="284"/>
        <end position="313"/>
    </location>
</feature>
<protein>
    <submittedName>
        <fullName evidence="5">4Fe-4S dicluster domain-containing protein</fullName>
    </submittedName>
</protein>
<accession>A0A1M6X7U9</accession>
<dbReference type="Gene3D" id="3.30.70.20">
    <property type="match status" value="1"/>
</dbReference>
<evidence type="ECO:0000256" key="2">
    <source>
        <dbReference type="ARBA" id="ARBA00023004"/>
    </source>
</evidence>
<dbReference type="Proteomes" id="UP000183994">
    <property type="component" value="Unassembled WGS sequence"/>
</dbReference>
<dbReference type="Pfam" id="PF12838">
    <property type="entry name" value="Fer4_7"/>
    <property type="match status" value="1"/>
</dbReference>
<feature type="domain" description="4Fe-4S ferredoxin-type" evidence="4">
    <location>
        <begin position="315"/>
        <end position="344"/>
    </location>
</feature>
<evidence type="ECO:0000256" key="3">
    <source>
        <dbReference type="ARBA" id="ARBA00023014"/>
    </source>
</evidence>
<sequence length="366" mass="40704">MKKSAYENLWERLNQAFTTAPADAEGNPHPAFMKYLELLYSPEEAEIMQHMPRPVQFSSSQDIGEAAGKSSEHIEEVLGRVNKKNGVLAMGNFFALPPAPVLLNAHVFYPEMKEDDLKAAELYRDFFIEGGFYKYYEGSAKGTPVFRTIPVDKAIEEGQKVLEAEEAHEFILNHAPEEMALVPCPCRTRTEKMGIRECKDHFPVAACIMMGPSALHFESIGLGKRITREQAITYFDEMNELGLVGATDNTITDSSVICLCCECCCSQIRGRTRWDNPDAMSPSNFYPVAGEDCVGCGTCTERCFFKALTVDEETEKAVVNPDECIGCGVCVLGCPTGALKLQRMERSTPFATGRDMVRIIAKENRE</sequence>